<evidence type="ECO:0000313" key="3">
    <source>
        <dbReference type="Proteomes" id="UP000219559"/>
    </source>
</evidence>
<organism evidence="2 3">
    <name type="scientific">Sediminicola luteus</name>
    <dbReference type="NCBI Taxonomy" id="319238"/>
    <lineage>
        <taxon>Bacteria</taxon>
        <taxon>Pseudomonadati</taxon>
        <taxon>Bacteroidota</taxon>
        <taxon>Flavobacteriia</taxon>
        <taxon>Flavobacteriales</taxon>
        <taxon>Flavobacteriaceae</taxon>
        <taxon>Sediminicola</taxon>
    </lineage>
</organism>
<dbReference type="AlphaFoldDB" id="A0A2A4GD72"/>
<reference evidence="2 3" key="1">
    <citation type="submission" date="2017-04" db="EMBL/GenBank/DDBJ databases">
        <title>A new member of the family Flavobacteriaceae isolated from ascidians.</title>
        <authorList>
            <person name="Chen L."/>
        </authorList>
    </citation>
    <scope>NUCLEOTIDE SEQUENCE [LARGE SCALE GENOMIC DNA]</scope>
    <source>
        <strain evidence="2 3">HQA918</strain>
    </source>
</reference>
<proteinExistence type="predicted"/>
<dbReference type="Proteomes" id="UP000219559">
    <property type="component" value="Unassembled WGS sequence"/>
</dbReference>
<gene>
    <name evidence="2" type="ORF">B7P33_01030</name>
</gene>
<sequence>MLCTRSCFMGRRFFILFFFVVGLLQAQLSHDNWNDLLQQYVSEKGEVDYDNFDRSALEDYLNYLGTNTPEDQWTKADRLAYYINLYNAATVALILDNYPLQSIKDLKKPWGRKWIRHGDQTISLNHIEHGILRKMNEPRIHFAINCASISCPNLANTAYTPHELESQLQQATKAFFTDTTKNDFRGSTPKISALFKWFKKDFTQNGSLADYINPYLDQTLGPKTKFEYLTYDWGLNKKP</sequence>
<dbReference type="OrthoDB" id="526867at2"/>
<dbReference type="PANTHER" id="PTHR46361">
    <property type="entry name" value="ELECTRON CARRIER/ PROTEIN DISULFIDE OXIDOREDUCTASE"/>
    <property type="match status" value="1"/>
</dbReference>
<accession>A0A2A4GD72</accession>
<evidence type="ECO:0000313" key="2">
    <source>
        <dbReference type="EMBL" id="PCE65916.1"/>
    </source>
</evidence>
<name>A0A2A4GD72_9FLAO</name>
<protein>
    <recommendedName>
        <fullName evidence="1">DUF547 domain-containing protein</fullName>
    </recommendedName>
</protein>
<dbReference type="EMBL" id="NBWU01000001">
    <property type="protein sequence ID" value="PCE65916.1"/>
    <property type="molecule type" value="Genomic_DNA"/>
</dbReference>
<dbReference type="PANTHER" id="PTHR46361:SF3">
    <property type="entry name" value="ELECTRON CARRIER_ PROTEIN DISULFIDE OXIDOREDUCTASE"/>
    <property type="match status" value="1"/>
</dbReference>
<dbReference type="InterPro" id="IPR006869">
    <property type="entry name" value="DUF547"/>
</dbReference>
<evidence type="ECO:0000259" key="1">
    <source>
        <dbReference type="Pfam" id="PF04784"/>
    </source>
</evidence>
<feature type="domain" description="DUF547" evidence="1">
    <location>
        <begin position="72"/>
        <end position="175"/>
    </location>
</feature>
<comment type="caution">
    <text evidence="2">The sequence shown here is derived from an EMBL/GenBank/DDBJ whole genome shotgun (WGS) entry which is preliminary data.</text>
</comment>
<keyword evidence="3" id="KW-1185">Reference proteome</keyword>
<dbReference type="Pfam" id="PF04784">
    <property type="entry name" value="DUF547"/>
    <property type="match status" value="1"/>
</dbReference>